<dbReference type="GO" id="GO:0005975">
    <property type="term" value="P:carbohydrate metabolic process"/>
    <property type="evidence" value="ECO:0007669"/>
    <property type="project" value="InterPro"/>
</dbReference>
<dbReference type="InterPro" id="IPR017853">
    <property type="entry name" value="GH"/>
</dbReference>
<dbReference type="EMBL" id="AP019308">
    <property type="protein sequence ID" value="BBH24324.1"/>
    <property type="molecule type" value="Genomic_DNA"/>
</dbReference>
<evidence type="ECO:0000313" key="3">
    <source>
        <dbReference type="Proteomes" id="UP000275368"/>
    </source>
</evidence>
<dbReference type="Pfam" id="PF00704">
    <property type="entry name" value="Glyco_hydro_18"/>
    <property type="match status" value="1"/>
</dbReference>
<dbReference type="InterPro" id="IPR011583">
    <property type="entry name" value="Chitinase_II/V-like_cat"/>
</dbReference>
<keyword evidence="3" id="KW-1185">Reference proteome</keyword>
<proteinExistence type="predicted"/>
<evidence type="ECO:0000313" key="2">
    <source>
        <dbReference type="EMBL" id="BBH24324.1"/>
    </source>
</evidence>
<dbReference type="RefSeq" id="WP_232016602.1">
    <property type="nucleotide sequence ID" value="NZ_AP019308.1"/>
</dbReference>
<dbReference type="PANTHER" id="PTHR46066:SF2">
    <property type="entry name" value="CHITINASE DOMAIN-CONTAINING PROTEIN 1"/>
    <property type="match status" value="1"/>
</dbReference>
<evidence type="ECO:0000259" key="1">
    <source>
        <dbReference type="PROSITE" id="PS51910"/>
    </source>
</evidence>
<organism evidence="2 3">
    <name type="scientific">Paenibacillus baekrokdamisoli</name>
    <dbReference type="NCBI Taxonomy" id="1712516"/>
    <lineage>
        <taxon>Bacteria</taxon>
        <taxon>Bacillati</taxon>
        <taxon>Bacillota</taxon>
        <taxon>Bacilli</taxon>
        <taxon>Bacillales</taxon>
        <taxon>Paenibacillaceae</taxon>
        <taxon>Paenibacillus</taxon>
    </lineage>
</organism>
<protein>
    <recommendedName>
        <fullName evidence="1">GH18 domain-containing protein</fullName>
    </recommendedName>
</protein>
<reference evidence="2 3" key="1">
    <citation type="submission" date="2018-11" db="EMBL/GenBank/DDBJ databases">
        <title>Complete genome sequence of Paenibacillus baekrokdamisoli strain KCTC 33723.</title>
        <authorList>
            <person name="Kang S.W."/>
            <person name="Lee K.C."/>
            <person name="Kim K.K."/>
            <person name="Kim J.S."/>
            <person name="Kim D.S."/>
            <person name="Ko S.H."/>
            <person name="Yang S.H."/>
            <person name="Lee J.S."/>
        </authorList>
    </citation>
    <scope>NUCLEOTIDE SEQUENCE [LARGE SCALE GENOMIC DNA]</scope>
    <source>
        <strain evidence="2 3">KCTC 33723</strain>
    </source>
</reference>
<dbReference type="PROSITE" id="PS51910">
    <property type="entry name" value="GH18_2"/>
    <property type="match status" value="1"/>
</dbReference>
<dbReference type="SMART" id="SM00636">
    <property type="entry name" value="Glyco_18"/>
    <property type="match status" value="1"/>
</dbReference>
<sequence length="306" mass="34849">MGWNAFGTTDTYIEQSSISPTLNVVSPKWFKLDANQLVISEADARYVEWAHDSGKQVWPLFGNTFDPDVTNAILSDPIKSKKTINRLRDILVQNDIDGINVDFENMDMKNKADYVNFIRLLKAALQPHGMLVSVDVSRENPDPNWSGCFDRRKLGKVADFIIMMGYDEDIGGGGHVGSVAPLPWVEKGIQLLLNDVPARKVMLAIPFYTRDWVTDLNSRKIHRTDLALADVERIITDKGLVKKWDPKTKQNYVEYIEGNEKHQIWVEDENSVKLRLDIINKYKLKGTAAWLIGQDTPEIWQVISSF</sequence>
<dbReference type="InterPro" id="IPR001223">
    <property type="entry name" value="Glyco_hydro18_cat"/>
</dbReference>
<dbReference type="SUPFAM" id="SSF51445">
    <property type="entry name" value="(Trans)glycosidases"/>
    <property type="match status" value="1"/>
</dbReference>
<accession>A0A3G9JN81</accession>
<feature type="domain" description="GH18" evidence="1">
    <location>
        <begin position="1"/>
        <end position="306"/>
    </location>
</feature>
<dbReference type="KEGG" id="pbk:Back11_56690"/>
<dbReference type="InterPro" id="IPR029070">
    <property type="entry name" value="Chitinase_insertion_sf"/>
</dbReference>
<dbReference type="AlphaFoldDB" id="A0A3G9JN81"/>
<gene>
    <name evidence="2" type="ORF">Back11_56690</name>
</gene>
<dbReference type="GO" id="GO:0008061">
    <property type="term" value="F:chitin binding"/>
    <property type="evidence" value="ECO:0007669"/>
    <property type="project" value="InterPro"/>
</dbReference>
<dbReference type="PANTHER" id="PTHR46066">
    <property type="entry name" value="CHITINASE DOMAIN-CONTAINING PROTEIN 1 FAMILY MEMBER"/>
    <property type="match status" value="1"/>
</dbReference>
<name>A0A3G9JN81_9BACL</name>
<dbReference type="Gene3D" id="3.20.20.80">
    <property type="entry name" value="Glycosidases"/>
    <property type="match status" value="1"/>
</dbReference>
<dbReference type="Proteomes" id="UP000275368">
    <property type="component" value="Chromosome"/>
</dbReference>
<dbReference type="Gene3D" id="3.10.50.10">
    <property type="match status" value="1"/>
</dbReference>